<accession>A0ABD5PGR1</accession>
<evidence type="ECO:0008006" key="4">
    <source>
        <dbReference type="Google" id="ProtNLM"/>
    </source>
</evidence>
<keyword evidence="3" id="KW-1185">Reference proteome</keyword>
<proteinExistence type="predicted"/>
<name>A0ABD5PGR1_9EURY</name>
<gene>
    <name evidence="2" type="ORF">ACFO0N_18720</name>
</gene>
<sequence>MEHITEEVVGKHVEGPNGEDLGKITAVDGGKAILKAKTGVSAEIESGISKDDDDRLTLEAEQIAAVDDETVRLNADF</sequence>
<dbReference type="EMBL" id="JBHSDS010000010">
    <property type="protein sequence ID" value="MFC4359986.1"/>
    <property type="molecule type" value="Genomic_DNA"/>
</dbReference>
<organism evidence="2 3">
    <name type="scientific">Halobium salinum</name>
    <dbReference type="NCBI Taxonomy" id="1364940"/>
    <lineage>
        <taxon>Archaea</taxon>
        <taxon>Methanobacteriati</taxon>
        <taxon>Methanobacteriota</taxon>
        <taxon>Stenosarchaea group</taxon>
        <taxon>Halobacteria</taxon>
        <taxon>Halobacteriales</taxon>
        <taxon>Haloferacaceae</taxon>
        <taxon>Halobium</taxon>
    </lineage>
</organism>
<feature type="compositionally biased region" description="Basic and acidic residues" evidence="1">
    <location>
        <begin position="1"/>
        <end position="14"/>
    </location>
</feature>
<evidence type="ECO:0000313" key="2">
    <source>
        <dbReference type="EMBL" id="MFC4359986.1"/>
    </source>
</evidence>
<dbReference type="AlphaFoldDB" id="A0ABD5PGR1"/>
<comment type="caution">
    <text evidence="2">The sequence shown here is derived from an EMBL/GenBank/DDBJ whole genome shotgun (WGS) entry which is preliminary data.</text>
</comment>
<evidence type="ECO:0000256" key="1">
    <source>
        <dbReference type="SAM" id="MobiDB-lite"/>
    </source>
</evidence>
<feature type="region of interest" description="Disordered" evidence="1">
    <location>
        <begin position="1"/>
        <end position="22"/>
    </location>
</feature>
<reference evidence="2 3" key="1">
    <citation type="journal article" date="2019" name="Int. J. Syst. Evol. Microbiol.">
        <title>The Global Catalogue of Microorganisms (GCM) 10K type strain sequencing project: providing services to taxonomists for standard genome sequencing and annotation.</title>
        <authorList>
            <consortium name="The Broad Institute Genomics Platform"/>
            <consortium name="The Broad Institute Genome Sequencing Center for Infectious Disease"/>
            <person name="Wu L."/>
            <person name="Ma J."/>
        </authorList>
    </citation>
    <scope>NUCLEOTIDE SEQUENCE [LARGE SCALE GENOMIC DNA]</scope>
    <source>
        <strain evidence="2 3">CGMCC 1.12553</strain>
    </source>
</reference>
<dbReference type="Proteomes" id="UP001595921">
    <property type="component" value="Unassembled WGS sequence"/>
</dbReference>
<evidence type="ECO:0000313" key="3">
    <source>
        <dbReference type="Proteomes" id="UP001595921"/>
    </source>
</evidence>
<dbReference type="RefSeq" id="WP_267623317.1">
    <property type="nucleotide sequence ID" value="NZ_JAODIW010000008.1"/>
</dbReference>
<protein>
    <recommendedName>
        <fullName evidence="4">DUF2171 domain-containing protein</fullName>
    </recommendedName>
</protein>